<dbReference type="SUPFAM" id="SSF55961">
    <property type="entry name" value="Bet v1-like"/>
    <property type="match status" value="1"/>
</dbReference>
<dbReference type="CDD" id="cd07821">
    <property type="entry name" value="PYR_PYL_RCAR_like"/>
    <property type="match status" value="1"/>
</dbReference>
<sequence length="173" mass="18674">MQLLRTVQIGVPATAAWALLGERFGEITAWASVIMASTLDGPPRPGAVRTCHTARFGPVPPGEVRERLLVFDPAALTLTYEALSGLPAFITHAVNRWTVTPTGPATCTVTTDATLTLRGPARLLAGPLAVRLEWDAGRVLDELRHSLEHHEPHPRTRAARHAEAQRGPGHARI</sequence>
<evidence type="ECO:0000313" key="4">
    <source>
        <dbReference type="Proteomes" id="UP000539473"/>
    </source>
</evidence>
<name>A0A7W8KJS6_9DEIO</name>
<dbReference type="Pfam" id="PF10604">
    <property type="entry name" value="Polyketide_cyc2"/>
    <property type="match status" value="1"/>
</dbReference>
<gene>
    <name evidence="2" type="ORF">GCM10017781_46610</name>
    <name evidence="3" type="ORF">HNQ07_004745</name>
</gene>
<dbReference type="InterPro" id="IPR023393">
    <property type="entry name" value="START-like_dom_sf"/>
</dbReference>
<keyword evidence="5" id="KW-1185">Reference proteome</keyword>
<reference evidence="5" key="2">
    <citation type="journal article" date="2019" name="Int. J. Syst. Evol. Microbiol.">
        <title>The Global Catalogue of Microorganisms (GCM) 10K type strain sequencing project: providing services to taxonomists for standard genome sequencing and annotation.</title>
        <authorList>
            <consortium name="The Broad Institute Genomics Platform"/>
            <consortium name="The Broad Institute Genome Sequencing Center for Infectious Disease"/>
            <person name="Wu L."/>
            <person name="Ma J."/>
        </authorList>
    </citation>
    <scope>NUCLEOTIDE SEQUENCE [LARGE SCALE GENOMIC DNA]</scope>
    <source>
        <strain evidence="5">CGMCC 1.18437</strain>
    </source>
</reference>
<evidence type="ECO:0000313" key="5">
    <source>
        <dbReference type="Proteomes" id="UP000619376"/>
    </source>
</evidence>
<dbReference type="EMBL" id="BNAJ01000024">
    <property type="protein sequence ID" value="GHF65573.1"/>
    <property type="molecule type" value="Genomic_DNA"/>
</dbReference>
<dbReference type="Proteomes" id="UP000539473">
    <property type="component" value="Unassembled WGS sequence"/>
</dbReference>
<dbReference type="EMBL" id="JACHFK010000024">
    <property type="protein sequence ID" value="MBB5379230.1"/>
    <property type="molecule type" value="Genomic_DNA"/>
</dbReference>
<dbReference type="InterPro" id="IPR019587">
    <property type="entry name" value="Polyketide_cyclase/dehydratase"/>
</dbReference>
<accession>A0A7W8KJS6</accession>
<feature type="compositionally biased region" description="Basic and acidic residues" evidence="1">
    <location>
        <begin position="148"/>
        <end position="164"/>
    </location>
</feature>
<reference evidence="3 4" key="3">
    <citation type="submission" date="2020-08" db="EMBL/GenBank/DDBJ databases">
        <title>Genomic Encyclopedia of Type Strains, Phase IV (KMG-IV): sequencing the most valuable type-strain genomes for metagenomic binning, comparative biology and taxonomic classification.</title>
        <authorList>
            <person name="Goeker M."/>
        </authorList>
    </citation>
    <scope>NUCLEOTIDE SEQUENCE [LARGE SCALE GENOMIC DNA]</scope>
    <source>
        <strain evidence="3 4">DSM 27521</strain>
    </source>
</reference>
<dbReference type="RefSeq" id="WP_184116370.1">
    <property type="nucleotide sequence ID" value="NZ_BNAJ01000024.1"/>
</dbReference>
<evidence type="ECO:0000313" key="2">
    <source>
        <dbReference type="EMBL" id="GHF65573.1"/>
    </source>
</evidence>
<dbReference type="Proteomes" id="UP000619376">
    <property type="component" value="Unassembled WGS sequence"/>
</dbReference>
<protein>
    <recommendedName>
        <fullName evidence="6">SRPBCC family protein</fullName>
    </recommendedName>
</protein>
<feature type="region of interest" description="Disordered" evidence="1">
    <location>
        <begin position="148"/>
        <end position="173"/>
    </location>
</feature>
<evidence type="ECO:0008006" key="6">
    <source>
        <dbReference type="Google" id="ProtNLM"/>
    </source>
</evidence>
<evidence type="ECO:0000313" key="3">
    <source>
        <dbReference type="EMBL" id="MBB5379230.1"/>
    </source>
</evidence>
<reference evidence="2" key="1">
    <citation type="journal article" date="2014" name="Int. J. Syst. Evol. Microbiol.">
        <title>Complete genome of a new Firmicutes species belonging to the dominant human colonic microbiota ('Ruminococcus bicirculans') reveals two chromosomes and a selective capacity to utilize plant glucans.</title>
        <authorList>
            <consortium name="NISC Comparative Sequencing Program"/>
            <person name="Wegmann U."/>
            <person name="Louis P."/>
            <person name="Goesmann A."/>
            <person name="Henrissat B."/>
            <person name="Duncan S.H."/>
            <person name="Flint H.J."/>
        </authorList>
    </citation>
    <scope>NUCLEOTIDE SEQUENCE</scope>
    <source>
        <strain evidence="2">CGMCC 1.18437</strain>
    </source>
</reference>
<comment type="caution">
    <text evidence="3">The sequence shown here is derived from an EMBL/GenBank/DDBJ whole genome shotgun (WGS) entry which is preliminary data.</text>
</comment>
<organism evidence="3 4">
    <name type="scientific">Deinococcus metalli</name>
    <dbReference type="NCBI Taxonomy" id="1141878"/>
    <lineage>
        <taxon>Bacteria</taxon>
        <taxon>Thermotogati</taxon>
        <taxon>Deinococcota</taxon>
        <taxon>Deinococci</taxon>
        <taxon>Deinococcales</taxon>
        <taxon>Deinococcaceae</taxon>
        <taxon>Deinococcus</taxon>
    </lineage>
</organism>
<proteinExistence type="predicted"/>
<dbReference type="Gene3D" id="3.30.530.20">
    <property type="match status" value="1"/>
</dbReference>
<reference evidence="2" key="4">
    <citation type="submission" date="2024-05" db="EMBL/GenBank/DDBJ databases">
        <authorList>
            <person name="Sun Q."/>
            <person name="Zhou Y."/>
        </authorList>
    </citation>
    <scope>NUCLEOTIDE SEQUENCE</scope>
    <source>
        <strain evidence="2">CGMCC 1.18437</strain>
    </source>
</reference>
<evidence type="ECO:0000256" key="1">
    <source>
        <dbReference type="SAM" id="MobiDB-lite"/>
    </source>
</evidence>
<dbReference type="AlphaFoldDB" id="A0A7W8KJS6"/>